<dbReference type="Proteomes" id="UP000749040">
    <property type="component" value="Unassembled WGS sequence"/>
</dbReference>
<dbReference type="InterPro" id="IPR036188">
    <property type="entry name" value="FAD/NAD-bd_sf"/>
</dbReference>
<dbReference type="InterPro" id="IPR050816">
    <property type="entry name" value="Flavin-dep_Halogenase_NPB"/>
</dbReference>
<name>A0ABS2U525_9ACTN</name>
<comment type="similarity">
    <text evidence="2">Belongs to the flavin-dependent halogenase family. Bacterial tryptophan halogenase subfamily.</text>
</comment>
<dbReference type="EMBL" id="JADKYB010000050">
    <property type="protein sequence ID" value="MBM9510734.1"/>
    <property type="molecule type" value="Genomic_DNA"/>
</dbReference>
<dbReference type="RefSeq" id="WP_205365229.1">
    <property type="nucleotide sequence ID" value="NZ_JADKYB010000050.1"/>
</dbReference>
<evidence type="ECO:0000313" key="5">
    <source>
        <dbReference type="Proteomes" id="UP000749040"/>
    </source>
</evidence>
<dbReference type="InterPro" id="IPR002938">
    <property type="entry name" value="FAD-bd"/>
</dbReference>
<dbReference type="Gene3D" id="3.50.50.60">
    <property type="entry name" value="FAD/NAD(P)-binding domain"/>
    <property type="match status" value="1"/>
</dbReference>
<protein>
    <submittedName>
        <fullName evidence="4">Tryptophan 7-halogenase</fullName>
    </submittedName>
</protein>
<feature type="domain" description="FAD-binding" evidence="3">
    <location>
        <begin position="4"/>
        <end position="351"/>
    </location>
</feature>
<comment type="caution">
    <text evidence="4">The sequence shown here is derived from an EMBL/GenBank/DDBJ whole genome shotgun (WGS) entry which is preliminary data.</text>
</comment>
<dbReference type="PANTHER" id="PTHR43747">
    <property type="entry name" value="FAD-BINDING PROTEIN"/>
    <property type="match status" value="1"/>
</dbReference>
<evidence type="ECO:0000313" key="4">
    <source>
        <dbReference type="EMBL" id="MBM9510734.1"/>
    </source>
</evidence>
<gene>
    <name evidence="4" type="ORF">ITX44_40495</name>
</gene>
<proteinExistence type="inferred from homology"/>
<accession>A0ABS2U525</accession>
<dbReference type="SUPFAM" id="SSF51905">
    <property type="entry name" value="FAD/NAD(P)-binding domain"/>
    <property type="match status" value="1"/>
</dbReference>
<keyword evidence="1" id="KW-0560">Oxidoreductase</keyword>
<keyword evidence="5" id="KW-1185">Reference proteome</keyword>
<reference evidence="4 5" key="1">
    <citation type="submission" date="2021-01" db="EMBL/GenBank/DDBJ databases">
        <title>Streptomyces acididurans sp. nov., isolated from a peat swamp forest soil.</title>
        <authorList>
            <person name="Chantavorakit T."/>
            <person name="Duangmal K."/>
        </authorList>
    </citation>
    <scope>NUCLEOTIDE SEQUENCE [LARGE SCALE GENOMIC DNA]</scope>
    <source>
        <strain evidence="4 5">KK5PA1</strain>
    </source>
</reference>
<sequence length="482" mass="53127">MRTETAVLVIGGGPAGSMAASLLAREGVDVTVVEKERFPRFHIGESLITSAIPLLDFVGALPKVEEHGFLKKYDGFFRVKRAQDPGHVDFRQRSRYKHSYQVDRAEFDHIMLRHAADCGAHVYEETAATAIGFDDGRPARAELRLPDGSTHTIGFDHLVDASGQSGLMSSRYLKNRRAEEAFANVAVGSYFRGATPYRDKDGVERVGAFFMEALTDGTGWTWAIPLADGRLSVGVVMHREAFLRLREDDSSPEAVFERALACSPDITAMVRDGERVDKVRVWRDYSYFADSYAGPGYRLIGDAAGFIDPLFSTGVHMAFLGALSASATICAEIKGELSADELERFHHRCLSKAYTRLIITVAGFYRQLHDQENIVLPGVTSENFQLAFDLIQPVVSGNVDLNSSEIDRELLDKAMRYTTDIALELHGLPGSDDIVRLEHDAEDRQKRGSNHFAVVDGLRIRMERGSLGVGRSGLTEPAASPA</sequence>
<dbReference type="PANTHER" id="PTHR43747:SF5">
    <property type="entry name" value="FAD-BINDING DOMAIN-CONTAINING PROTEIN"/>
    <property type="match status" value="1"/>
</dbReference>
<evidence type="ECO:0000259" key="3">
    <source>
        <dbReference type="Pfam" id="PF01494"/>
    </source>
</evidence>
<dbReference type="Pfam" id="PF01494">
    <property type="entry name" value="FAD_binding_3"/>
    <property type="match status" value="1"/>
</dbReference>
<evidence type="ECO:0000256" key="1">
    <source>
        <dbReference type="ARBA" id="ARBA00023002"/>
    </source>
</evidence>
<evidence type="ECO:0000256" key="2">
    <source>
        <dbReference type="ARBA" id="ARBA00038396"/>
    </source>
</evidence>
<organism evidence="4 5">
    <name type="scientific">Actinacidiphila acididurans</name>
    <dbReference type="NCBI Taxonomy" id="2784346"/>
    <lineage>
        <taxon>Bacteria</taxon>
        <taxon>Bacillati</taxon>
        <taxon>Actinomycetota</taxon>
        <taxon>Actinomycetes</taxon>
        <taxon>Kitasatosporales</taxon>
        <taxon>Streptomycetaceae</taxon>
        <taxon>Actinacidiphila</taxon>
    </lineage>
</organism>